<dbReference type="GO" id="GO:0005737">
    <property type="term" value="C:cytoplasm"/>
    <property type="evidence" value="ECO:0007669"/>
    <property type="project" value="UniProtKB-SubCell"/>
</dbReference>
<dbReference type="GO" id="GO:0009037">
    <property type="term" value="F:tyrosine-based site-specific recombinase activity"/>
    <property type="evidence" value="ECO:0007669"/>
    <property type="project" value="UniProtKB-UniRule"/>
</dbReference>
<dbReference type="EMBL" id="CP016503">
    <property type="protein sequence ID" value="ANV97540.1"/>
    <property type="molecule type" value="Genomic_DNA"/>
</dbReference>
<dbReference type="PANTHER" id="PTHR30349">
    <property type="entry name" value="PHAGE INTEGRASE-RELATED"/>
    <property type="match status" value="1"/>
</dbReference>
<dbReference type="OrthoDB" id="9801717at2"/>
<feature type="active site" evidence="2">
    <location>
        <position position="207"/>
    </location>
</feature>
<keyword evidence="2" id="KW-0131">Cell cycle</keyword>
<dbReference type="SUPFAM" id="SSF56349">
    <property type="entry name" value="DNA breaking-rejoining enzymes"/>
    <property type="match status" value="1"/>
</dbReference>
<feature type="domain" description="Tyr recombinase" evidence="3">
    <location>
        <begin position="164"/>
        <end position="351"/>
    </location>
</feature>
<dbReference type="PANTHER" id="PTHR30349:SF64">
    <property type="entry name" value="PROPHAGE INTEGRASE INTD-RELATED"/>
    <property type="match status" value="1"/>
</dbReference>
<dbReference type="GO" id="GO:0051301">
    <property type="term" value="P:cell division"/>
    <property type="evidence" value="ECO:0007669"/>
    <property type="project" value="UniProtKB-KW"/>
</dbReference>
<dbReference type="InterPro" id="IPR011010">
    <property type="entry name" value="DNA_brk_join_enz"/>
</dbReference>
<dbReference type="STRING" id="222136.BBW65_01375"/>
<evidence type="ECO:0000259" key="3">
    <source>
        <dbReference type="PROSITE" id="PS51898"/>
    </source>
</evidence>
<keyword evidence="2" id="KW-0132">Cell division</keyword>
<comment type="similarity">
    <text evidence="2">Belongs to the 'phage' integrase family. XerH subfamily.</text>
</comment>
<keyword evidence="2" id="KW-0963">Cytoplasm</keyword>
<feature type="active site" evidence="2">
    <location>
        <position position="306"/>
    </location>
</feature>
<comment type="function">
    <text evidence="2">Site-specific tyrosine recombinase, which acts by catalyzing the cutting and rejoining of the recombining DNA molecules.</text>
</comment>
<evidence type="ECO:0000256" key="1">
    <source>
        <dbReference type="ARBA" id="ARBA00023172"/>
    </source>
</evidence>
<reference evidence="5" key="1">
    <citation type="submission" date="2016-07" db="EMBL/GenBank/DDBJ databases">
        <authorList>
            <person name="Florea S."/>
            <person name="Webb J.S."/>
            <person name="Jaromczyk J."/>
            <person name="Schardl C.L."/>
        </authorList>
    </citation>
    <scope>NUCLEOTIDE SEQUENCE [LARGE SCALE GENOMIC DNA]</scope>
    <source>
        <strain evidence="5">MIT 01-6242</strain>
    </source>
</reference>
<keyword evidence="2" id="KW-0238">DNA-binding</keyword>
<evidence type="ECO:0000256" key="2">
    <source>
        <dbReference type="HAMAP-Rule" id="MF_02054"/>
    </source>
</evidence>
<dbReference type="InterPro" id="IPR033683">
    <property type="entry name" value="XerH"/>
</dbReference>
<feature type="active site" evidence="2">
    <location>
        <position position="303"/>
    </location>
</feature>
<dbReference type="GO" id="GO:0006310">
    <property type="term" value="P:DNA recombination"/>
    <property type="evidence" value="ECO:0007669"/>
    <property type="project" value="UniProtKB-UniRule"/>
</dbReference>
<keyword evidence="2" id="KW-0229">DNA integration</keyword>
<feature type="active site" evidence="2">
    <location>
        <position position="233"/>
    </location>
</feature>
<name>A0A1B1U453_9HELI</name>
<dbReference type="InterPro" id="IPR013762">
    <property type="entry name" value="Integrase-like_cat_sf"/>
</dbReference>
<gene>
    <name evidence="2" type="primary">xerH</name>
    <name evidence="4" type="ORF">BBW65_01375</name>
</gene>
<dbReference type="Pfam" id="PF00589">
    <property type="entry name" value="Phage_integrase"/>
    <property type="match status" value="1"/>
</dbReference>
<dbReference type="GO" id="GO:0003677">
    <property type="term" value="F:DNA binding"/>
    <property type="evidence" value="ECO:0007669"/>
    <property type="project" value="UniProtKB-KW"/>
</dbReference>
<feature type="active site" description="O-(3'-phospho-DNA)-tyrosine intermediate" evidence="2">
    <location>
        <position position="338"/>
    </location>
</feature>
<proteinExistence type="inferred from homology"/>
<dbReference type="Proteomes" id="UP000092884">
    <property type="component" value="Chromosome"/>
</dbReference>
<keyword evidence="1 2" id="KW-0233">DNA recombination</keyword>
<dbReference type="InterPro" id="IPR002104">
    <property type="entry name" value="Integrase_catalytic"/>
</dbReference>
<dbReference type="PROSITE" id="PS51898">
    <property type="entry name" value="TYR_RECOMBINASE"/>
    <property type="match status" value="1"/>
</dbReference>
<dbReference type="Gene3D" id="1.10.443.10">
    <property type="entry name" value="Intergrase catalytic core"/>
    <property type="match status" value="1"/>
</dbReference>
<organism evidence="4 5">
    <name type="scientific">Helicobacter enhydrae</name>
    <dbReference type="NCBI Taxonomy" id="222136"/>
    <lineage>
        <taxon>Bacteria</taxon>
        <taxon>Pseudomonadati</taxon>
        <taxon>Campylobacterota</taxon>
        <taxon>Epsilonproteobacteria</taxon>
        <taxon>Campylobacterales</taxon>
        <taxon>Helicobacteraceae</taxon>
        <taxon>Helicobacter</taxon>
    </lineage>
</organism>
<dbReference type="AlphaFoldDB" id="A0A1B1U453"/>
<dbReference type="RefSeq" id="WP_066338702.1">
    <property type="nucleotide sequence ID" value="NZ_CP016503.1"/>
</dbReference>
<dbReference type="HAMAP" id="MF_02054">
    <property type="entry name" value="Recomb_XerH"/>
    <property type="match status" value="1"/>
</dbReference>
<comment type="subcellular location">
    <subcellularLocation>
        <location evidence="2">Cytoplasm</location>
    </subcellularLocation>
</comment>
<feature type="active site" evidence="2">
    <location>
        <position position="329"/>
    </location>
</feature>
<dbReference type="Pfam" id="PF18644">
    <property type="entry name" value="Phage_int_SAM_6"/>
    <property type="match status" value="1"/>
</dbReference>
<accession>A0A1B1U453</accession>
<dbReference type="InterPro" id="IPR050090">
    <property type="entry name" value="Tyrosine_recombinase_XerCD"/>
</dbReference>
<evidence type="ECO:0000313" key="4">
    <source>
        <dbReference type="EMBL" id="ANV97540.1"/>
    </source>
</evidence>
<dbReference type="KEGG" id="het:BBW65_01375"/>
<evidence type="ECO:0000313" key="5">
    <source>
        <dbReference type="Proteomes" id="UP000092884"/>
    </source>
</evidence>
<protein>
    <recommendedName>
        <fullName evidence="2">Tyrosine recombinase XerH</fullName>
    </recommendedName>
</protein>
<sequence>MRYPLDHKQSFEETLLFWLIRFLRYKLTTLSNKNVTDKGRLTLLVGKLQKGVNTIQELEEICKEARNVGMIGIATYANPLLRLFPYLVNIGFGSMKEIDEECLSDFLVIEGSGLSPASKKNYRIAIIGFFGYIDKQNQEADNTSYVFDITLKNIGGIRGKSGQKLPAYMNEKELEIFLQAIDDYRQSDKVSARNCLAIKLIVYTGVRVSEALNLRLKDIFPENEVYLLQIRGKGDKMRVVMIKKKHIQNLLEQWLEQRKILGLQGEYLFCNQKGKPITQAYLYKIVDQILMYAGIHKEKMGAHMLRHSFATLLYQKKQDLVLVQEALGHADLNTSRIYTHFDQKRLLEAASIMDDLSE</sequence>
<keyword evidence="5" id="KW-1185">Reference proteome</keyword>
<dbReference type="InterPro" id="IPR041308">
    <property type="entry name" value="Xer_N"/>
</dbReference>